<keyword evidence="9" id="KW-1185">Reference proteome</keyword>
<dbReference type="PROSITE" id="PS50835">
    <property type="entry name" value="IG_LIKE"/>
    <property type="match status" value="5"/>
</dbReference>
<gene>
    <name evidence="8" type="ORF">PHYEVI_LOCUS6647</name>
</gene>
<proteinExistence type="predicted"/>
<feature type="domain" description="Ig-like" evidence="7">
    <location>
        <begin position="160"/>
        <end position="256"/>
    </location>
</feature>
<dbReference type="OrthoDB" id="5843397at2759"/>
<reference evidence="8" key="1">
    <citation type="submission" date="2022-01" db="EMBL/GenBank/DDBJ databases">
        <authorList>
            <person name="King R."/>
        </authorList>
    </citation>
    <scope>NUCLEOTIDE SEQUENCE</scope>
</reference>
<comment type="subcellular location">
    <subcellularLocation>
        <location evidence="1">Membrane</location>
        <topology evidence="1">Single-pass membrane protein</topology>
    </subcellularLocation>
</comment>
<dbReference type="AlphaFoldDB" id="A0A9P0DTI1"/>
<keyword evidence="5" id="KW-0812">Transmembrane</keyword>
<keyword evidence="2 5" id="KW-0472">Membrane</keyword>
<dbReference type="Proteomes" id="UP001153712">
    <property type="component" value="Chromosome 3"/>
</dbReference>
<evidence type="ECO:0000256" key="1">
    <source>
        <dbReference type="ARBA" id="ARBA00004167"/>
    </source>
</evidence>
<dbReference type="InterPro" id="IPR003599">
    <property type="entry name" value="Ig_sub"/>
</dbReference>
<dbReference type="InterPro" id="IPR013783">
    <property type="entry name" value="Ig-like_fold"/>
</dbReference>
<feature type="domain" description="Ig-like" evidence="7">
    <location>
        <begin position="463"/>
        <end position="544"/>
    </location>
</feature>
<evidence type="ECO:0000256" key="5">
    <source>
        <dbReference type="SAM" id="Phobius"/>
    </source>
</evidence>
<dbReference type="Pfam" id="PF08205">
    <property type="entry name" value="C2-set_2"/>
    <property type="match status" value="1"/>
</dbReference>
<feature type="chain" id="PRO_5040229279" description="Ig-like domain-containing protein" evidence="6">
    <location>
        <begin position="21"/>
        <end position="910"/>
    </location>
</feature>
<keyword evidence="3" id="KW-1015">Disulfide bond</keyword>
<evidence type="ECO:0000256" key="3">
    <source>
        <dbReference type="ARBA" id="ARBA00023157"/>
    </source>
</evidence>
<sequence>MKMIFCGVCVILLIAGQCSGSYSQGKYVNHYGSQSEEYHTNRGVVAHVQALLKGTALLPCDLTAIAPNDSVVLVVWYKDEHTPIYSYDTRGGHATLAKHWQDTSLESRAFFRTMTEPSTLSIDNVGEKDEGEYRCRIDYLRSPTRNSRVTLQIVVPPQKPTIIDENGKEVPTLAGPYGEGGDMKLTCIVSGGKPDPAIKWWREGKLIESTDTRSGFENVRSNQLIVRNLQRSDQHAAFTCQASNNNISQPVSATTSIEIYFRPLTVEILISNNPFSADRKYELPCQTFGSRPPAKITWIMDGKELSPPKYNSSHVESDDGNSTTSILSFVPTRLDNGRSLTCRASNHLVQNGVEEHTVKLNVFYVPILHLSLGSNLNPDDIEEGDDVYFECKVNANPWAYKVLWKHNGQVMQANQKGGVIMSTLALALQGVTRSQAGNYSCVASNVEGDGDSNTVDLKIMYKPICRADQKRIYGVAKMEKVKVLCEVESYPPPDNFKWLFNNSAESTEVPSTKYKTGLHRATSTLSYNPVTEMDYGTVMCWASNLAGKQQEPCIFHIIPAGKPDSPYNCSIVNMTIDSLELECTEGYDGGLPQHFLLEIYESTTGALLNNVSAKFPVFIVGGLDSGKTLKMVVYAANSKGRSDKVQLDGFTLNVAEKQTVLSLGTKNDVDLAPILGILVGIVTALLLVTVIILGAMKVRAARREGSRPLRPAFFSVKKEVTLPLRSESEELFDKDDKNPDVIPNNKDSDYQLGSALQTPGLNNSVTSSSEYEAAAAAGTAVKPGATATAAASPQQPSLGPLQEAYMVRERVYPPQHANNEVTYAELAHARPNSLEPVKNGGNSQYGALQNRDDLTIYAQIDHTRRPPAPVKTSPMVSPVSALFPQKQGIYHREVVTVRTPLMGCQQESCV</sequence>
<feature type="domain" description="Ig-like" evidence="7">
    <location>
        <begin position="366"/>
        <end position="458"/>
    </location>
</feature>
<evidence type="ECO:0000313" key="8">
    <source>
        <dbReference type="EMBL" id="CAH1181662.1"/>
    </source>
</evidence>
<dbReference type="SUPFAM" id="SSF49265">
    <property type="entry name" value="Fibronectin type III"/>
    <property type="match status" value="1"/>
</dbReference>
<dbReference type="InterPro" id="IPR036179">
    <property type="entry name" value="Ig-like_dom_sf"/>
</dbReference>
<organism evidence="8 9">
    <name type="scientific">Phyllotreta striolata</name>
    <name type="common">Striped flea beetle</name>
    <name type="synonym">Crioceris striolata</name>
    <dbReference type="NCBI Taxonomy" id="444603"/>
    <lineage>
        <taxon>Eukaryota</taxon>
        <taxon>Metazoa</taxon>
        <taxon>Ecdysozoa</taxon>
        <taxon>Arthropoda</taxon>
        <taxon>Hexapoda</taxon>
        <taxon>Insecta</taxon>
        <taxon>Pterygota</taxon>
        <taxon>Neoptera</taxon>
        <taxon>Endopterygota</taxon>
        <taxon>Coleoptera</taxon>
        <taxon>Polyphaga</taxon>
        <taxon>Cucujiformia</taxon>
        <taxon>Chrysomeloidea</taxon>
        <taxon>Chrysomelidae</taxon>
        <taxon>Galerucinae</taxon>
        <taxon>Alticini</taxon>
        <taxon>Phyllotreta</taxon>
    </lineage>
</organism>
<dbReference type="InterPro" id="IPR007110">
    <property type="entry name" value="Ig-like_dom"/>
</dbReference>
<feature type="transmembrane region" description="Helical" evidence="5">
    <location>
        <begin position="671"/>
        <end position="693"/>
    </location>
</feature>
<dbReference type="PANTHER" id="PTHR23278">
    <property type="entry name" value="SIDESTEP PROTEIN"/>
    <property type="match status" value="1"/>
</dbReference>
<dbReference type="InterPro" id="IPR013151">
    <property type="entry name" value="Immunoglobulin_dom"/>
</dbReference>
<accession>A0A9P0DTI1</accession>
<dbReference type="SMART" id="SM00409">
    <property type="entry name" value="IG"/>
    <property type="match status" value="5"/>
</dbReference>
<feature type="signal peptide" evidence="6">
    <location>
        <begin position="1"/>
        <end position="20"/>
    </location>
</feature>
<keyword evidence="5" id="KW-1133">Transmembrane helix</keyword>
<dbReference type="PANTHER" id="PTHR23278:SF19">
    <property type="entry name" value="OBSCURIN"/>
    <property type="match status" value="1"/>
</dbReference>
<feature type="region of interest" description="Disordered" evidence="4">
    <location>
        <begin position="730"/>
        <end position="764"/>
    </location>
</feature>
<evidence type="ECO:0000313" key="9">
    <source>
        <dbReference type="Proteomes" id="UP001153712"/>
    </source>
</evidence>
<keyword evidence="6" id="KW-0732">Signal</keyword>
<dbReference type="GO" id="GO:0016020">
    <property type="term" value="C:membrane"/>
    <property type="evidence" value="ECO:0007669"/>
    <property type="project" value="UniProtKB-SubCell"/>
</dbReference>
<dbReference type="SMART" id="SM00408">
    <property type="entry name" value="IGc2"/>
    <property type="match status" value="4"/>
</dbReference>
<evidence type="ECO:0000256" key="4">
    <source>
        <dbReference type="SAM" id="MobiDB-lite"/>
    </source>
</evidence>
<evidence type="ECO:0000256" key="2">
    <source>
        <dbReference type="ARBA" id="ARBA00023136"/>
    </source>
</evidence>
<evidence type="ECO:0000256" key="6">
    <source>
        <dbReference type="SAM" id="SignalP"/>
    </source>
</evidence>
<name>A0A9P0DTI1_PHYSR</name>
<dbReference type="CDD" id="cd00096">
    <property type="entry name" value="Ig"/>
    <property type="match status" value="1"/>
</dbReference>
<dbReference type="SUPFAM" id="SSF48726">
    <property type="entry name" value="Immunoglobulin"/>
    <property type="match status" value="5"/>
</dbReference>
<feature type="domain" description="Ig-like" evidence="7">
    <location>
        <begin position="263"/>
        <end position="361"/>
    </location>
</feature>
<dbReference type="Gene3D" id="2.60.40.10">
    <property type="entry name" value="Immunoglobulins"/>
    <property type="match status" value="6"/>
</dbReference>
<dbReference type="Pfam" id="PF13927">
    <property type="entry name" value="Ig_3"/>
    <property type="match status" value="2"/>
</dbReference>
<dbReference type="InterPro" id="IPR003598">
    <property type="entry name" value="Ig_sub2"/>
</dbReference>
<dbReference type="EMBL" id="OU900096">
    <property type="protein sequence ID" value="CAH1181662.1"/>
    <property type="molecule type" value="Genomic_DNA"/>
</dbReference>
<feature type="compositionally biased region" description="Polar residues" evidence="4">
    <location>
        <begin position="754"/>
        <end position="763"/>
    </location>
</feature>
<dbReference type="Pfam" id="PF00047">
    <property type="entry name" value="ig"/>
    <property type="match status" value="1"/>
</dbReference>
<evidence type="ECO:0000259" key="7">
    <source>
        <dbReference type="PROSITE" id="PS50835"/>
    </source>
</evidence>
<protein>
    <recommendedName>
        <fullName evidence="7">Ig-like domain-containing protein</fullName>
    </recommendedName>
</protein>
<dbReference type="InterPro" id="IPR013162">
    <property type="entry name" value="CD80_C2-set"/>
</dbReference>
<feature type="domain" description="Ig-like" evidence="7">
    <location>
        <begin position="58"/>
        <end position="152"/>
    </location>
</feature>
<dbReference type="InterPro" id="IPR036116">
    <property type="entry name" value="FN3_sf"/>
</dbReference>